<dbReference type="AlphaFoldDB" id="A4A3W2"/>
<comment type="subcellular location">
    <subcellularLocation>
        <location evidence="1">Membrane</location>
        <topology evidence="1">Multi-pass membrane protein</topology>
    </subcellularLocation>
</comment>
<evidence type="ECO:0000256" key="1">
    <source>
        <dbReference type="ARBA" id="ARBA00004141"/>
    </source>
</evidence>
<dbReference type="Pfam" id="PF04893">
    <property type="entry name" value="Yip1"/>
    <property type="match status" value="1"/>
</dbReference>
<evidence type="ECO:0000256" key="4">
    <source>
        <dbReference type="ARBA" id="ARBA00023136"/>
    </source>
</evidence>
<dbReference type="STRING" id="314285.KT71_16986"/>
<dbReference type="Proteomes" id="UP000019205">
    <property type="component" value="Chromosome"/>
</dbReference>
<proteinExistence type="predicted"/>
<keyword evidence="8" id="KW-1185">Reference proteome</keyword>
<dbReference type="HOGENOM" id="CLU_099801_0_0_6"/>
<feature type="transmembrane region" description="Helical" evidence="5">
    <location>
        <begin position="29"/>
        <end position="48"/>
    </location>
</feature>
<protein>
    <recommendedName>
        <fullName evidence="6">Yip1 domain-containing protein</fullName>
    </recommendedName>
</protein>
<keyword evidence="2 5" id="KW-0812">Transmembrane</keyword>
<name>A4A3W2_9GAMM</name>
<organism evidence="7 8">
    <name type="scientific">Congregibacter litoralis KT71</name>
    <dbReference type="NCBI Taxonomy" id="314285"/>
    <lineage>
        <taxon>Bacteria</taxon>
        <taxon>Pseudomonadati</taxon>
        <taxon>Pseudomonadota</taxon>
        <taxon>Gammaproteobacteria</taxon>
        <taxon>Cellvibrionales</taxon>
        <taxon>Halieaceae</taxon>
        <taxon>Congregibacter</taxon>
    </lineage>
</organism>
<feature type="transmembrane region" description="Helical" evidence="5">
    <location>
        <begin position="136"/>
        <end position="154"/>
    </location>
</feature>
<sequence length="202" mass="22013">MIQHTFGLLFKPRQQWQTIADLPESSQNLLVIYPFVFALLPSIAWYWGTSHVGWTVGSYNEIIKLTDASAMQVNILFYCVMVASVAAIGYAIHWMSSTYGAANSTIAKGIVIAGLTATPLFILGLVGFYPLLWADLLIGVVAISWAVYLMYLGIPIVMNIPQERGFLFSSAILAIGLVLLVSIMVVSILAWDYGAAPAFTDG</sequence>
<evidence type="ECO:0000256" key="3">
    <source>
        <dbReference type="ARBA" id="ARBA00022989"/>
    </source>
</evidence>
<dbReference type="GO" id="GO:0016020">
    <property type="term" value="C:membrane"/>
    <property type="evidence" value="ECO:0007669"/>
    <property type="project" value="UniProtKB-SubCell"/>
</dbReference>
<reference evidence="7 8" key="1">
    <citation type="journal article" date="2007" name="Proc. Natl. Acad. Sci. U.S.A.">
        <title>Characterization of a marine gammaproteobacterium capable of aerobic anoxygenic photosynthesis.</title>
        <authorList>
            <person name="Fuchs B.M."/>
            <person name="Spring S."/>
            <person name="Teeling H."/>
            <person name="Quast C."/>
            <person name="Wulf J."/>
            <person name="Schattenhofer M."/>
            <person name="Yan S."/>
            <person name="Ferriera S."/>
            <person name="Johnson J."/>
            <person name="Glockner F.O."/>
            <person name="Amann R."/>
        </authorList>
    </citation>
    <scope>NUCLEOTIDE SEQUENCE [LARGE SCALE GENOMIC DNA]</scope>
    <source>
        <strain evidence="7">KT71</strain>
    </source>
</reference>
<dbReference type="InterPro" id="IPR006977">
    <property type="entry name" value="Yip1_dom"/>
</dbReference>
<evidence type="ECO:0000313" key="7">
    <source>
        <dbReference type="EMBL" id="EAQ99385.1"/>
    </source>
</evidence>
<feature type="transmembrane region" description="Helical" evidence="5">
    <location>
        <begin position="166"/>
        <end position="191"/>
    </location>
</feature>
<accession>A4A3W2</accession>
<dbReference type="RefSeq" id="WP_008295835.1">
    <property type="nucleotide sequence ID" value="NZ_CM002299.1"/>
</dbReference>
<feature type="domain" description="Yip1" evidence="6">
    <location>
        <begin position="6"/>
        <end position="183"/>
    </location>
</feature>
<evidence type="ECO:0000256" key="5">
    <source>
        <dbReference type="SAM" id="Phobius"/>
    </source>
</evidence>
<evidence type="ECO:0000256" key="2">
    <source>
        <dbReference type="ARBA" id="ARBA00022692"/>
    </source>
</evidence>
<gene>
    <name evidence="7" type="ORF">KT71_16986</name>
</gene>
<keyword evidence="3 5" id="KW-1133">Transmembrane helix</keyword>
<dbReference type="OrthoDB" id="9808452at2"/>
<feature type="transmembrane region" description="Helical" evidence="5">
    <location>
        <begin position="75"/>
        <end position="94"/>
    </location>
</feature>
<dbReference type="eggNOG" id="ENOG502Z7KS">
    <property type="taxonomic scope" value="Bacteria"/>
</dbReference>
<evidence type="ECO:0000313" key="8">
    <source>
        <dbReference type="Proteomes" id="UP000019205"/>
    </source>
</evidence>
<feature type="transmembrane region" description="Helical" evidence="5">
    <location>
        <begin position="106"/>
        <end position="130"/>
    </location>
</feature>
<keyword evidence="4 5" id="KW-0472">Membrane</keyword>
<dbReference type="EMBL" id="AAOA02000001">
    <property type="protein sequence ID" value="EAQ99385.1"/>
    <property type="molecule type" value="Genomic_DNA"/>
</dbReference>
<comment type="caution">
    <text evidence="7">The sequence shown here is derived from an EMBL/GenBank/DDBJ whole genome shotgun (WGS) entry which is preliminary data.</text>
</comment>
<reference evidence="7 8" key="2">
    <citation type="journal article" date="2009" name="PLoS ONE">
        <title>The photosynthetic apparatus and its regulation in the aerobic gammaproteobacterium Congregibacter litoralis gen. nov., sp. nov.</title>
        <authorList>
            <person name="Spring S."/>
            <person name="Lunsdorf H."/>
            <person name="Fuchs B.M."/>
            <person name="Tindall B.J."/>
        </authorList>
    </citation>
    <scope>NUCLEOTIDE SEQUENCE [LARGE SCALE GENOMIC DNA]</scope>
    <source>
        <strain evidence="7">KT71</strain>
    </source>
</reference>
<evidence type="ECO:0000259" key="6">
    <source>
        <dbReference type="Pfam" id="PF04893"/>
    </source>
</evidence>